<dbReference type="PANTHER" id="PTHR10338:SF108">
    <property type="entry name" value="INTER-ALPHA-TRYPSIN INHIBITOR HEAVY CHAIN H4-LIKE PROTEIN"/>
    <property type="match status" value="1"/>
</dbReference>
<evidence type="ECO:0000256" key="3">
    <source>
        <dbReference type="ARBA" id="ARBA00022525"/>
    </source>
</evidence>
<evidence type="ECO:0000256" key="2">
    <source>
        <dbReference type="ARBA" id="ARBA00010158"/>
    </source>
</evidence>
<evidence type="ECO:0000313" key="13">
    <source>
        <dbReference type="Proteomes" id="UP000887568"/>
    </source>
</evidence>
<keyword evidence="4" id="KW-0646">Protease inhibitor</keyword>
<evidence type="ECO:0008006" key="14">
    <source>
        <dbReference type="Google" id="ProtNLM"/>
    </source>
</evidence>
<dbReference type="SMART" id="SM00609">
    <property type="entry name" value="VIT"/>
    <property type="match status" value="1"/>
</dbReference>
<comment type="similarity">
    <text evidence="2">Belongs to the ITIH family.</text>
</comment>
<dbReference type="OMA" id="RNNAFAR"/>
<dbReference type="InterPro" id="IPR010600">
    <property type="entry name" value="ITI_HC_C"/>
</dbReference>
<dbReference type="Proteomes" id="UP000887568">
    <property type="component" value="Unplaced"/>
</dbReference>
<dbReference type="InterPro" id="IPR013694">
    <property type="entry name" value="VIT"/>
</dbReference>
<evidence type="ECO:0000256" key="8">
    <source>
        <dbReference type="SAM" id="MobiDB-lite"/>
    </source>
</evidence>
<dbReference type="GeneID" id="119726781"/>
<evidence type="ECO:0000259" key="11">
    <source>
        <dbReference type="PROSITE" id="PS51468"/>
    </source>
</evidence>
<dbReference type="PROSITE" id="PS50234">
    <property type="entry name" value="VWFA"/>
    <property type="match status" value="1"/>
</dbReference>
<feature type="compositionally biased region" description="Low complexity" evidence="8">
    <location>
        <begin position="683"/>
        <end position="692"/>
    </location>
</feature>
<protein>
    <recommendedName>
        <fullName evidence="14">Inter-alpha-trypsin inhibitor heavy chain H4</fullName>
    </recommendedName>
</protein>
<keyword evidence="13" id="KW-1185">Reference proteome</keyword>
<evidence type="ECO:0000256" key="9">
    <source>
        <dbReference type="SAM" id="SignalP"/>
    </source>
</evidence>
<feature type="signal peptide" evidence="9">
    <location>
        <begin position="1"/>
        <end position="27"/>
    </location>
</feature>
<evidence type="ECO:0000259" key="10">
    <source>
        <dbReference type="PROSITE" id="PS50234"/>
    </source>
</evidence>
<evidence type="ECO:0000313" key="12">
    <source>
        <dbReference type="EnsemblMetazoa" id="XP_038054558.1"/>
    </source>
</evidence>
<dbReference type="OrthoDB" id="299997at2759"/>
<keyword evidence="3" id="KW-0964">Secreted</keyword>
<evidence type="ECO:0000256" key="4">
    <source>
        <dbReference type="ARBA" id="ARBA00022690"/>
    </source>
</evidence>
<dbReference type="Pfam" id="PF13768">
    <property type="entry name" value="VWA_3"/>
    <property type="match status" value="1"/>
</dbReference>
<keyword evidence="6" id="KW-0722">Serine protease inhibitor</keyword>
<dbReference type="Gene3D" id="3.40.50.410">
    <property type="entry name" value="von Willebrand factor, type A domain"/>
    <property type="match status" value="1"/>
</dbReference>
<dbReference type="Pfam" id="PF08487">
    <property type="entry name" value="VIT"/>
    <property type="match status" value="1"/>
</dbReference>
<evidence type="ECO:0000256" key="1">
    <source>
        <dbReference type="ARBA" id="ARBA00004613"/>
    </source>
</evidence>
<dbReference type="GO" id="GO:0004867">
    <property type="term" value="F:serine-type endopeptidase inhibitor activity"/>
    <property type="evidence" value="ECO:0007669"/>
    <property type="project" value="UniProtKB-KW"/>
</dbReference>
<accession>A0A913ZS11</accession>
<evidence type="ECO:0000256" key="7">
    <source>
        <dbReference type="ARBA" id="ARBA00023180"/>
    </source>
</evidence>
<dbReference type="PANTHER" id="PTHR10338">
    <property type="entry name" value="INTER-ALPHA-TRYPSIN INHIBITOR HEAVY CHAIN FAMILY MEMBER"/>
    <property type="match status" value="1"/>
</dbReference>
<reference evidence="12" key="1">
    <citation type="submission" date="2022-11" db="UniProtKB">
        <authorList>
            <consortium name="EnsemblMetazoa"/>
        </authorList>
    </citation>
    <scope>IDENTIFICATION</scope>
</reference>
<keyword evidence="5 9" id="KW-0732">Signal</keyword>
<dbReference type="EnsemblMetazoa" id="XM_038198630.1">
    <property type="protein sequence ID" value="XP_038054558.1"/>
    <property type="gene ID" value="LOC119726781"/>
</dbReference>
<dbReference type="GO" id="GO:0030212">
    <property type="term" value="P:hyaluronan metabolic process"/>
    <property type="evidence" value="ECO:0007669"/>
    <property type="project" value="InterPro"/>
</dbReference>
<dbReference type="FunFam" id="3.40.50.410:FF:000013">
    <property type="entry name" value="inter-alpha-trypsin inhibitor heavy chain H2"/>
    <property type="match status" value="1"/>
</dbReference>
<proteinExistence type="inferred from homology"/>
<dbReference type="SUPFAM" id="SSF53300">
    <property type="entry name" value="vWA-like"/>
    <property type="match status" value="1"/>
</dbReference>
<dbReference type="InterPro" id="IPR050934">
    <property type="entry name" value="ITIH"/>
</dbReference>
<comment type="subcellular location">
    <subcellularLocation>
        <location evidence="1">Secreted</location>
    </subcellularLocation>
</comment>
<evidence type="ECO:0000256" key="5">
    <source>
        <dbReference type="ARBA" id="ARBA00022729"/>
    </source>
</evidence>
<feature type="chain" id="PRO_5037907801" description="Inter-alpha-trypsin inhibitor heavy chain H4" evidence="9">
    <location>
        <begin position="28"/>
        <end position="965"/>
    </location>
</feature>
<organism evidence="12 13">
    <name type="scientific">Patiria miniata</name>
    <name type="common">Bat star</name>
    <name type="synonym">Asterina miniata</name>
    <dbReference type="NCBI Taxonomy" id="46514"/>
    <lineage>
        <taxon>Eukaryota</taxon>
        <taxon>Metazoa</taxon>
        <taxon>Echinodermata</taxon>
        <taxon>Eleutherozoa</taxon>
        <taxon>Asterozoa</taxon>
        <taxon>Asteroidea</taxon>
        <taxon>Valvatacea</taxon>
        <taxon>Valvatida</taxon>
        <taxon>Asterinidae</taxon>
        <taxon>Patiria</taxon>
    </lineage>
</organism>
<dbReference type="PROSITE" id="PS51468">
    <property type="entry name" value="VIT"/>
    <property type="match status" value="1"/>
</dbReference>
<evidence type="ECO:0000256" key="6">
    <source>
        <dbReference type="ARBA" id="ARBA00022900"/>
    </source>
</evidence>
<dbReference type="InterPro" id="IPR002035">
    <property type="entry name" value="VWF_A"/>
</dbReference>
<feature type="domain" description="VIT" evidence="11">
    <location>
        <begin position="74"/>
        <end position="203"/>
    </location>
</feature>
<name>A0A913ZS11_PATMI</name>
<dbReference type="GO" id="GO:0005576">
    <property type="term" value="C:extracellular region"/>
    <property type="evidence" value="ECO:0007669"/>
    <property type="project" value="UniProtKB-SubCell"/>
</dbReference>
<feature type="domain" description="VWFA" evidence="10">
    <location>
        <begin position="338"/>
        <end position="522"/>
    </location>
</feature>
<dbReference type="RefSeq" id="XP_038054558.1">
    <property type="nucleotide sequence ID" value="XM_038198630.1"/>
</dbReference>
<keyword evidence="7" id="KW-0325">Glycoprotein</keyword>
<dbReference type="AlphaFoldDB" id="A0A913ZS11"/>
<dbReference type="SMART" id="SM00327">
    <property type="entry name" value="VWA"/>
    <property type="match status" value="1"/>
</dbReference>
<dbReference type="Pfam" id="PF06668">
    <property type="entry name" value="ITI_HC_C"/>
    <property type="match status" value="1"/>
</dbReference>
<feature type="compositionally biased region" description="Low complexity" evidence="8">
    <location>
        <begin position="699"/>
        <end position="708"/>
    </location>
</feature>
<feature type="region of interest" description="Disordered" evidence="8">
    <location>
        <begin position="671"/>
        <end position="724"/>
    </location>
</feature>
<sequence length="965" mass="106476">MHRLKDVLSLIWFVLCMACISIDFSEADPWYQTDIDTPAFLAVDDLMVFEREERAAIGGSGSGMASSGDGFPWEREDEVNVVETPDPVRIRSLRVTSSVTARYAKTVVTSHMVNPTNQSLEATFKMELPGEAFISGFLIETEGKVYYSIVDEKEKAQRTYDAAKEQGQTAGQVKQTSEKKNLFAISINVAAESELSFNMTYEELLKRKDGHFQNAVAISPGQIIDHLLVVVHITEPQGLEENKLDYFVERPQLSDRSRNEEVLRPLWAETKHLHGSKATVQFHPKREEQEALSASGNLGKFVVQYDVIHEQNAGNIEIVNGYFVHHFSPAGFRPTQKNVVFVLDTSGSMSGTKMRQTKEAMDTILTDLREKDAFGIVTFETVTQSWRPSLLPASRENVAAAKEYTGGLSAGGGTNLHQGLVDAIGMLEEAEANELSTFGTFYLIIMLTDGAPTAGELTRPDEIKSDIRRRLESRYSLFCLGFGRGADYPFLEQLSLQNKGLARKIYEDSDAGLQLVGFFDEVATPLLVNVHIKYSPDMMVTNSISTTLFPTYFEGTELVVAGQLDTNKTLPDSMFCVVTAETQDTEIKLEMTVNVKEESDVIFDPQAVDDFAQRLWAFLTIKELLRKRIAAELRAEKQDLTQRALELSLKYHFVTPLTSLVVVKPDDDPVVDAVEPSEDDIAPEGGSAPGASSRGGGSPASAGPVSPAGSGGPTAFDLPTGNQPGTYVDADPHFMVHSPRGNVTVCFNIMGKPGDVFSLIKDPVFGISVDGHVENFHRHDDQSASTSEPPPTIFDRLVVTTGGGRQVLITATSVSLGPELSMTWDTDWEAELGAGASVAVRNGQYLVFRPKTGVELLIMRHDVARHRVDKVDFFGVYVIDGEGFSHKVHGILGQFQRRKIHLERKLATVDGIQVKGHIWVRGRRIEVIQSEKRDRLTQTVEPCWYADNNAEGVIDGTYTDYLVGG</sequence>
<dbReference type="InterPro" id="IPR036465">
    <property type="entry name" value="vWFA_dom_sf"/>
</dbReference>